<comment type="similarity">
    <text evidence="1">Belongs to the HEBP family.</text>
</comment>
<dbReference type="GeneID" id="17271112"/>
<dbReference type="EnsemblProtists" id="EOD25567">
    <property type="protein sequence ID" value="EOD25567"/>
    <property type="gene ID" value="EMIHUDRAFT_237584"/>
</dbReference>
<dbReference type="OMA" id="PIMIERT"/>
<name>A0A0D3JPY2_EMIH1</name>
<protein>
    <recommendedName>
        <fullName evidence="6">SOUL heme-binding protein</fullName>
    </recommendedName>
</protein>
<dbReference type="Pfam" id="PF04832">
    <property type="entry name" value="SOUL"/>
    <property type="match status" value="1"/>
</dbReference>
<evidence type="ECO:0000256" key="1">
    <source>
        <dbReference type="ARBA" id="ARBA00009817"/>
    </source>
</evidence>
<feature type="compositionally biased region" description="Acidic residues" evidence="2">
    <location>
        <begin position="376"/>
        <end position="385"/>
    </location>
</feature>
<dbReference type="Proteomes" id="UP000013827">
    <property type="component" value="Unassembled WGS sequence"/>
</dbReference>
<reference evidence="4" key="2">
    <citation type="submission" date="2024-10" db="UniProtKB">
        <authorList>
            <consortium name="EnsemblProtists"/>
        </authorList>
    </citation>
    <scope>IDENTIFICATION</scope>
</reference>
<keyword evidence="5" id="KW-1185">Reference proteome</keyword>
<dbReference type="InterPro" id="IPR011256">
    <property type="entry name" value="Reg_factor_effector_dom_sf"/>
</dbReference>
<dbReference type="InterPro" id="IPR006917">
    <property type="entry name" value="SOUL_heme-bd"/>
</dbReference>
<accession>A0A0D3JPY2</accession>
<evidence type="ECO:0008006" key="6">
    <source>
        <dbReference type="Google" id="ProtNLM"/>
    </source>
</evidence>
<dbReference type="PaxDb" id="2903-EOD25567"/>
<feature type="chain" id="PRO_5044291505" description="SOUL heme-binding protein" evidence="3">
    <location>
        <begin position="18"/>
        <end position="385"/>
    </location>
</feature>
<feature type="region of interest" description="Disordered" evidence="2">
    <location>
        <begin position="354"/>
        <end position="385"/>
    </location>
</feature>
<dbReference type="RefSeq" id="XP_005777996.1">
    <property type="nucleotide sequence ID" value="XM_005777939.1"/>
</dbReference>
<evidence type="ECO:0000256" key="3">
    <source>
        <dbReference type="SAM" id="SignalP"/>
    </source>
</evidence>
<proteinExistence type="inferred from homology"/>
<evidence type="ECO:0000313" key="4">
    <source>
        <dbReference type="EnsemblProtists" id="EOD25567"/>
    </source>
</evidence>
<keyword evidence="3" id="KW-0732">Signal</keyword>
<dbReference type="KEGG" id="ehx:EMIHUDRAFT_237584"/>
<sequence length="385" mass="39871">MASLYALLLLLCSPSAAFRLHSFGRATSTPWQRRSATPALRNEAEPLSWKEQIERLLSPETPAEDRGILARDLLARGAEIATEVSSGRVDSLLTESAARDLDSVRRQGSDLLQQVPSLLEGDGPEALQRAATDAAGAALEHGPGAVASLLAEPGRAAALAEEAAEKPAYRVVREEEGFAVREYASHGVVAVDMGLSPGAHRDGGSAFSALTAYLLGANGRAELLGGSAPARIDVAAGPDGSGSDASDSDRAGSKLSFALPLKYSAATAPPPTATSLRLEQAPLQLLAVADFPGVATAQEVERQRQALLGRLSSAGVSLADEARRGAFSVLQYDAPLTPPWLRRNALAVLEAAESAGDDAAVPSSADTTAAQLRDLGDDEAPSDVD</sequence>
<reference evidence="5" key="1">
    <citation type="journal article" date="2013" name="Nature">
        <title>Pan genome of the phytoplankton Emiliania underpins its global distribution.</title>
        <authorList>
            <person name="Read B.A."/>
            <person name="Kegel J."/>
            <person name="Klute M.J."/>
            <person name="Kuo A."/>
            <person name="Lefebvre S.C."/>
            <person name="Maumus F."/>
            <person name="Mayer C."/>
            <person name="Miller J."/>
            <person name="Monier A."/>
            <person name="Salamov A."/>
            <person name="Young J."/>
            <person name="Aguilar M."/>
            <person name="Claverie J.M."/>
            <person name="Frickenhaus S."/>
            <person name="Gonzalez K."/>
            <person name="Herman E.K."/>
            <person name="Lin Y.C."/>
            <person name="Napier J."/>
            <person name="Ogata H."/>
            <person name="Sarno A.F."/>
            <person name="Shmutz J."/>
            <person name="Schroeder D."/>
            <person name="de Vargas C."/>
            <person name="Verret F."/>
            <person name="von Dassow P."/>
            <person name="Valentin K."/>
            <person name="Van de Peer Y."/>
            <person name="Wheeler G."/>
            <person name="Dacks J.B."/>
            <person name="Delwiche C.F."/>
            <person name="Dyhrman S.T."/>
            <person name="Glockner G."/>
            <person name="John U."/>
            <person name="Richards T."/>
            <person name="Worden A.Z."/>
            <person name="Zhang X."/>
            <person name="Grigoriev I.V."/>
            <person name="Allen A.E."/>
            <person name="Bidle K."/>
            <person name="Borodovsky M."/>
            <person name="Bowler C."/>
            <person name="Brownlee C."/>
            <person name="Cock J.M."/>
            <person name="Elias M."/>
            <person name="Gladyshev V.N."/>
            <person name="Groth M."/>
            <person name="Guda C."/>
            <person name="Hadaegh A."/>
            <person name="Iglesias-Rodriguez M.D."/>
            <person name="Jenkins J."/>
            <person name="Jones B.M."/>
            <person name="Lawson T."/>
            <person name="Leese F."/>
            <person name="Lindquist E."/>
            <person name="Lobanov A."/>
            <person name="Lomsadze A."/>
            <person name="Malik S.B."/>
            <person name="Marsh M.E."/>
            <person name="Mackinder L."/>
            <person name="Mock T."/>
            <person name="Mueller-Roeber B."/>
            <person name="Pagarete A."/>
            <person name="Parker M."/>
            <person name="Probert I."/>
            <person name="Quesneville H."/>
            <person name="Raines C."/>
            <person name="Rensing S.A."/>
            <person name="Riano-Pachon D.M."/>
            <person name="Richier S."/>
            <person name="Rokitta S."/>
            <person name="Shiraiwa Y."/>
            <person name="Soanes D.M."/>
            <person name="van der Giezen M."/>
            <person name="Wahlund T.M."/>
            <person name="Williams B."/>
            <person name="Wilson W."/>
            <person name="Wolfe G."/>
            <person name="Wurch L.L."/>
        </authorList>
    </citation>
    <scope>NUCLEOTIDE SEQUENCE</scope>
</reference>
<evidence type="ECO:0000256" key="2">
    <source>
        <dbReference type="SAM" id="MobiDB-lite"/>
    </source>
</evidence>
<dbReference type="PANTHER" id="PTHR11220:SF58">
    <property type="entry name" value="SOUL HEME-BINDING FAMILY PROTEIN"/>
    <property type="match status" value="1"/>
</dbReference>
<organism evidence="4 5">
    <name type="scientific">Emiliania huxleyi (strain CCMP1516)</name>
    <dbReference type="NCBI Taxonomy" id="280463"/>
    <lineage>
        <taxon>Eukaryota</taxon>
        <taxon>Haptista</taxon>
        <taxon>Haptophyta</taxon>
        <taxon>Prymnesiophyceae</taxon>
        <taxon>Isochrysidales</taxon>
        <taxon>Noelaerhabdaceae</taxon>
        <taxon>Emiliania</taxon>
    </lineage>
</organism>
<dbReference type="Gene3D" id="3.20.80.10">
    <property type="entry name" value="Regulatory factor, effector binding domain"/>
    <property type="match status" value="1"/>
</dbReference>
<dbReference type="SUPFAM" id="SSF55136">
    <property type="entry name" value="Probable bacterial effector-binding domain"/>
    <property type="match status" value="1"/>
</dbReference>
<dbReference type="HOGENOM" id="CLU_664670_0_0_1"/>
<evidence type="ECO:0000313" key="5">
    <source>
        <dbReference type="Proteomes" id="UP000013827"/>
    </source>
</evidence>
<dbReference type="PANTHER" id="PTHR11220">
    <property type="entry name" value="HEME-BINDING PROTEIN-RELATED"/>
    <property type="match status" value="1"/>
</dbReference>
<dbReference type="AlphaFoldDB" id="A0A0D3JPY2"/>
<feature type="signal peptide" evidence="3">
    <location>
        <begin position="1"/>
        <end position="17"/>
    </location>
</feature>